<feature type="domain" description="AAA+ ATPase" evidence="1">
    <location>
        <begin position="201"/>
        <end position="406"/>
    </location>
</feature>
<dbReference type="InterPro" id="IPR052934">
    <property type="entry name" value="Methyl-DNA_Rec/Restrict_Enz"/>
</dbReference>
<dbReference type="EC" id="3.1.21.-" evidence="2"/>
<dbReference type="PANTHER" id="PTHR37291:SF1">
    <property type="entry name" value="TYPE IV METHYL-DIRECTED RESTRICTION ENZYME ECOKMCRB SUBUNIT"/>
    <property type="match status" value="1"/>
</dbReference>
<dbReference type="GO" id="GO:0016887">
    <property type="term" value="F:ATP hydrolysis activity"/>
    <property type="evidence" value="ECO:0007669"/>
    <property type="project" value="InterPro"/>
</dbReference>
<dbReference type="SUPFAM" id="SSF52540">
    <property type="entry name" value="P-loop containing nucleoside triphosphate hydrolases"/>
    <property type="match status" value="2"/>
</dbReference>
<reference evidence="2 3" key="1">
    <citation type="submission" date="2018-12" db="EMBL/GenBank/DDBJ databases">
        <authorList>
            <consortium name="Pathogen Informatics"/>
        </authorList>
    </citation>
    <scope>NUCLEOTIDE SEQUENCE [LARGE SCALE GENOMIC DNA]</scope>
    <source>
        <strain evidence="2 3">NCTC13071</strain>
    </source>
</reference>
<dbReference type="Gene3D" id="3.40.50.300">
    <property type="entry name" value="P-loop containing nucleotide triphosphate hydrolases"/>
    <property type="match status" value="1"/>
</dbReference>
<keyword evidence="2" id="KW-0378">Hydrolase</keyword>
<dbReference type="KEGG" id="poc:NCTC13071_01353"/>
<sequence>MDTETILKFKKVLEYFVAHLSYMQSGKSQDIPGYAQYIKPYEDKGNFAQTGQGYNGEAIQNQIKDWDMIDGEKLCINVQPNYGSYKSKKCYLNWIRTGINIFAQWSDDQINEVSIGFSYWWKRPIDFKVVKRESLDRLGLYDNSDQLNSELINFFDYFMNEIKEFHRGTSEYYKAVSEYYRDQENKTKLLENNDIINTILANRNVIFTGAPGTGKTYWTKELAAQIILNDSYDEGNPAQKSIMDEQYDFVQFHPSYDYTDFVEGLRPIDDGNGNISFRREDGIFMAFCRKALKAFNEVEDKQDAPKYVFVIDEINRGELSKILGELFFSIDPGYRGVKGKVKTQYHNLWKNSVDETQKRFGDTDFFYIPENVYIIGTMNDIDRSVESMDFAMRRRFAFKEVSVSDRLDMIRKDKILGKSPDEILRRLENLNLCILPIQGLSSAYQIGAAYFLKLKNYLKDDNSIAPESWESLWKNHIYGLLFEYLRGFPDAQESLHLLYEAFQLKSIYSQTGGKIIKVDNNG</sequence>
<evidence type="ECO:0000313" key="3">
    <source>
        <dbReference type="Proteomes" id="UP000274578"/>
    </source>
</evidence>
<dbReference type="InterPro" id="IPR003593">
    <property type="entry name" value="AAA+_ATPase"/>
</dbReference>
<dbReference type="SMART" id="SM00382">
    <property type="entry name" value="AAA"/>
    <property type="match status" value="1"/>
</dbReference>
<proteinExistence type="predicted"/>
<name>A0A3S4T5P1_9BACT</name>
<evidence type="ECO:0000259" key="1">
    <source>
        <dbReference type="SMART" id="SM00382"/>
    </source>
</evidence>
<dbReference type="Pfam" id="PF07728">
    <property type="entry name" value="AAA_5"/>
    <property type="match status" value="1"/>
</dbReference>
<dbReference type="EMBL" id="LR134384">
    <property type="protein sequence ID" value="VEH15353.1"/>
    <property type="molecule type" value="Genomic_DNA"/>
</dbReference>
<organism evidence="2 3">
    <name type="scientific">Segatella oris</name>
    <dbReference type="NCBI Taxonomy" id="28135"/>
    <lineage>
        <taxon>Bacteria</taxon>
        <taxon>Pseudomonadati</taxon>
        <taxon>Bacteroidota</taxon>
        <taxon>Bacteroidia</taxon>
        <taxon>Bacteroidales</taxon>
        <taxon>Prevotellaceae</taxon>
        <taxon>Segatella</taxon>
    </lineage>
</organism>
<evidence type="ECO:0000313" key="2">
    <source>
        <dbReference type="EMBL" id="VEH15353.1"/>
    </source>
</evidence>
<dbReference type="AlphaFoldDB" id="A0A3S4T5P1"/>
<dbReference type="PANTHER" id="PTHR37291">
    <property type="entry name" value="5-METHYLCYTOSINE-SPECIFIC RESTRICTION ENZYME B"/>
    <property type="match status" value="1"/>
</dbReference>
<dbReference type="RefSeq" id="WP_018920817.1">
    <property type="nucleotide sequence ID" value="NZ_LR134384.1"/>
</dbReference>
<dbReference type="InterPro" id="IPR027417">
    <property type="entry name" value="P-loop_NTPase"/>
</dbReference>
<dbReference type="Proteomes" id="UP000274578">
    <property type="component" value="Chromosome 1"/>
</dbReference>
<dbReference type="InterPro" id="IPR011704">
    <property type="entry name" value="ATPase_dyneun-rel_AAA"/>
</dbReference>
<dbReference type="GO" id="GO:0005524">
    <property type="term" value="F:ATP binding"/>
    <property type="evidence" value="ECO:0007669"/>
    <property type="project" value="InterPro"/>
</dbReference>
<protein>
    <submittedName>
        <fullName evidence="2">5-methylcytosine-specific restriction enzyme B</fullName>
        <ecNumber evidence="2">3.1.21.-</ecNumber>
    </submittedName>
</protein>
<dbReference type="GeneID" id="85012191"/>
<gene>
    <name evidence="2" type="primary">mcrB</name>
    <name evidence="2" type="ORF">NCTC13071_01353</name>
</gene>
<accession>A0A3S4T5P1</accession>